<gene>
    <name evidence="3" type="ORF">CH330_01790</name>
</gene>
<dbReference type="AlphaFoldDB" id="A0A235BWQ0"/>
<evidence type="ECO:0000256" key="2">
    <source>
        <dbReference type="HAMAP-Rule" id="MF_00634"/>
    </source>
</evidence>
<sequence>MRLRITVQPGSKKEEIIKQADGTLHVRVKAPARENKANEAVIRIVARFLEIPKSSVHIKAGLHSRRKLLEISEKFP</sequence>
<dbReference type="PANTHER" id="PTHR13420:SF7">
    <property type="entry name" value="UPF0235 PROTEIN C15ORF40"/>
    <property type="match status" value="1"/>
</dbReference>
<name>A0A235BWQ0_UNCW3</name>
<proteinExistence type="inferred from homology"/>
<protein>
    <recommendedName>
        <fullName evidence="2">UPF0235 protein CH330_01790</fullName>
    </recommendedName>
</protein>
<dbReference type="HAMAP" id="MF_00634">
    <property type="entry name" value="UPF0235"/>
    <property type="match status" value="1"/>
</dbReference>
<dbReference type="SUPFAM" id="SSF69786">
    <property type="entry name" value="YggU-like"/>
    <property type="match status" value="1"/>
</dbReference>
<dbReference type="Gene3D" id="3.30.1200.10">
    <property type="entry name" value="YggU-like"/>
    <property type="match status" value="1"/>
</dbReference>
<accession>A0A235BWQ0</accession>
<dbReference type="InterPro" id="IPR003746">
    <property type="entry name" value="DUF167"/>
</dbReference>
<dbReference type="NCBIfam" id="TIGR00251">
    <property type="entry name" value="DUF167 family protein"/>
    <property type="match status" value="1"/>
</dbReference>
<dbReference type="SMART" id="SM01152">
    <property type="entry name" value="DUF167"/>
    <property type="match status" value="1"/>
</dbReference>
<comment type="similarity">
    <text evidence="1 2">Belongs to the UPF0235 family.</text>
</comment>
<dbReference type="Proteomes" id="UP000215559">
    <property type="component" value="Unassembled WGS sequence"/>
</dbReference>
<dbReference type="GO" id="GO:0005737">
    <property type="term" value="C:cytoplasm"/>
    <property type="evidence" value="ECO:0007669"/>
    <property type="project" value="TreeGrafter"/>
</dbReference>
<dbReference type="PANTHER" id="PTHR13420">
    <property type="entry name" value="UPF0235 PROTEIN C15ORF40"/>
    <property type="match status" value="1"/>
</dbReference>
<organism evidence="3 4">
    <name type="scientific">candidate division WOR-3 bacterium JGI_Cruoil_03_51_56</name>
    <dbReference type="NCBI Taxonomy" id="1973747"/>
    <lineage>
        <taxon>Bacteria</taxon>
        <taxon>Bacteria division WOR-3</taxon>
    </lineage>
</organism>
<dbReference type="Pfam" id="PF02594">
    <property type="entry name" value="DUF167"/>
    <property type="match status" value="1"/>
</dbReference>
<dbReference type="EMBL" id="NOZP01000036">
    <property type="protein sequence ID" value="OYD16793.1"/>
    <property type="molecule type" value="Genomic_DNA"/>
</dbReference>
<dbReference type="InterPro" id="IPR036591">
    <property type="entry name" value="YggU-like_sf"/>
</dbReference>
<evidence type="ECO:0000256" key="1">
    <source>
        <dbReference type="ARBA" id="ARBA00010364"/>
    </source>
</evidence>
<evidence type="ECO:0000313" key="4">
    <source>
        <dbReference type="Proteomes" id="UP000215559"/>
    </source>
</evidence>
<reference evidence="3 4" key="1">
    <citation type="submission" date="2017-07" db="EMBL/GenBank/DDBJ databases">
        <title>Recovery of genomes from metagenomes via a dereplication, aggregation, and scoring strategy.</title>
        <authorList>
            <person name="Sieber C.M."/>
            <person name="Probst A.J."/>
            <person name="Sharrar A."/>
            <person name="Thomas B.C."/>
            <person name="Hess M."/>
            <person name="Tringe S.G."/>
            <person name="Banfield J.F."/>
        </authorList>
    </citation>
    <scope>NUCLEOTIDE SEQUENCE [LARGE SCALE GENOMIC DNA]</scope>
    <source>
        <strain evidence="3">JGI_Cruoil_03_51_56</strain>
    </source>
</reference>
<evidence type="ECO:0000313" key="3">
    <source>
        <dbReference type="EMBL" id="OYD16793.1"/>
    </source>
</evidence>
<comment type="caution">
    <text evidence="3">The sequence shown here is derived from an EMBL/GenBank/DDBJ whole genome shotgun (WGS) entry which is preliminary data.</text>
</comment>